<dbReference type="RefSeq" id="XP_002675432.1">
    <property type="nucleotide sequence ID" value="XM_002675386.1"/>
</dbReference>
<evidence type="ECO:0000256" key="1">
    <source>
        <dbReference type="ARBA" id="ARBA00006484"/>
    </source>
</evidence>
<dbReference type="SUPFAM" id="SSF51735">
    <property type="entry name" value="NAD(P)-binding Rossmann-fold domains"/>
    <property type="match status" value="1"/>
</dbReference>
<dbReference type="Gene3D" id="3.40.50.720">
    <property type="entry name" value="NAD(P)-binding Rossmann-like Domain"/>
    <property type="match status" value="1"/>
</dbReference>
<accession>D2VKH0</accession>
<dbReference type="GO" id="GO:0005737">
    <property type="term" value="C:cytoplasm"/>
    <property type="evidence" value="ECO:0007669"/>
    <property type="project" value="TreeGrafter"/>
</dbReference>
<evidence type="ECO:0000313" key="6">
    <source>
        <dbReference type="Proteomes" id="UP000006671"/>
    </source>
</evidence>
<dbReference type="Proteomes" id="UP000006671">
    <property type="component" value="Unassembled WGS sequence"/>
</dbReference>
<evidence type="ECO:0000256" key="3">
    <source>
        <dbReference type="ARBA" id="ARBA00022857"/>
    </source>
</evidence>
<dbReference type="PANTHER" id="PTHR15104">
    <property type="entry name" value="DIHYDROPTERIDINE REDUCTASE"/>
    <property type="match status" value="1"/>
</dbReference>
<dbReference type="eggNOG" id="KOG4022">
    <property type="taxonomic scope" value="Eukaryota"/>
</dbReference>
<dbReference type="InterPro" id="IPR036291">
    <property type="entry name" value="NAD(P)-bd_dom_sf"/>
</dbReference>
<proteinExistence type="inferred from homology"/>
<keyword evidence="4" id="KW-0560">Oxidoreductase</keyword>
<name>D2VKH0_NAEGR</name>
<protein>
    <submittedName>
        <fullName evidence="5">Predicted protein</fullName>
    </submittedName>
</protein>
<reference evidence="5 6" key="1">
    <citation type="journal article" date="2010" name="Cell">
        <title>The genome of Naegleria gruberi illuminates early eukaryotic versatility.</title>
        <authorList>
            <person name="Fritz-Laylin L.K."/>
            <person name="Prochnik S.E."/>
            <person name="Ginger M.L."/>
            <person name="Dacks J.B."/>
            <person name="Carpenter M.L."/>
            <person name="Field M.C."/>
            <person name="Kuo A."/>
            <person name="Paredez A."/>
            <person name="Chapman J."/>
            <person name="Pham J."/>
            <person name="Shu S."/>
            <person name="Neupane R."/>
            <person name="Cipriano M."/>
            <person name="Mancuso J."/>
            <person name="Tu H."/>
            <person name="Salamov A."/>
            <person name="Lindquist E."/>
            <person name="Shapiro H."/>
            <person name="Lucas S."/>
            <person name="Grigoriev I.V."/>
            <person name="Cande W.Z."/>
            <person name="Fulton C."/>
            <person name="Rokhsar D.S."/>
            <person name="Dawson S.C."/>
        </authorList>
    </citation>
    <scope>NUCLEOTIDE SEQUENCE [LARGE SCALE GENOMIC DNA]</scope>
    <source>
        <strain evidence="5 6">NEG-M</strain>
    </source>
</reference>
<keyword evidence="3" id="KW-0521">NADP</keyword>
<dbReference type="STRING" id="5762.D2VKH0"/>
<organism evidence="6">
    <name type="scientific">Naegleria gruberi</name>
    <name type="common">Amoeba</name>
    <dbReference type="NCBI Taxonomy" id="5762"/>
    <lineage>
        <taxon>Eukaryota</taxon>
        <taxon>Discoba</taxon>
        <taxon>Heterolobosea</taxon>
        <taxon>Tetramitia</taxon>
        <taxon>Eutetramitia</taxon>
        <taxon>Vahlkampfiidae</taxon>
        <taxon>Naegleria</taxon>
    </lineage>
</organism>
<dbReference type="KEGG" id="ngr:NAEGRDRAFT_69390"/>
<dbReference type="AlphaFoldDB" id="D2VKH0"/>
<comment type="similarity">
    <text evidence="1">Belongs to the short-chain dehydrogenases/reductases (SDR) family.</text>
</comment>
<keyword evidence="6" id="KW-1185">Reference proteome</keyword>
<dbReference type="GO" id="GO:0006729">
    <property type="term" value="P:tetrahydrobiopterin biosynthetic process"/>
    <property type="evidence" value="ECO:0007669"/>
    <property type="project" value="TreeGrafter"/>
</dbReference>
<evidence type="ECO:0000256" key="4">
    <source>
        <dbReference type="ARBA" id="ARBA00023002"/>
    </source>
</evidence>
<dbReference type="GeneID" id="8852239"/>
<dbReference type="GO" id="GO:0006559">
    <property type="term" value="P:L-phenylalanine catabolic process"/>
    <property type="evidence" value="ECO:0007669"/>
    <property type="project" value="TreeGrafter"/>
</dbReference>
<dbReference type="VEuPathDB" id="AmoebaDB:NAEGRDRAFT_69390"/>
<sequence length="118" mass="12667">MREDGLLVLPGAAGALGKTPVTLAYGVAKSSVHHLVKSFADPEQCGLPRGTTTVGIVPSMLDTEANRNAMPNADFSNWTPLDHVSEKIVDWIECREKPVSGSLIKIVTEHGNTKFVNI</sequence>
<evidence type="ECO:0000313" key="5">
    <source>
        <dbReference type="EMBL" id="EFC42688.1"/>
    </source>
</evidence>
<dbReference type="PANTHER" id="PTHR15104:SF0">
    <property type="entry name" value="DIHYDROPTERIDINE REDUCTASE"/>
    <property type="match status" value="1"/>
</dbReference>
<gene>
    <name evidence="5" type="ORF">NAEGRDRAFT_69390</name>
</gene>
<dbReference type="OrthoDB" id="1204at2759"/>
<dbReference type="InParanoid" id="D2VKH0"/>
<dbReference type="GO" id="GO:0070404">
    <property type="term" value="F:NADH binding"/>
    <property type="evidence" value="ECO:0007669"/>
    <property type="project" value="TreeGrafter"/>
</dbReference>
<evidence type="ECO:0000256" key="2">
    <source>
        <dbReference type="ARBA" id="ARBA00011738"/>
    </source>
</evidence>
<dbReference type="EMBL" id="GG738878">
    <property type="protein sequence ID" value="EFC42688.1"/>
    <property type="molecule type" value="Genomic_DNA"/>
</dbReference>
<dbReference type="GO" id="GO:0004155">
    <property type="term" value="F:6,7-dihydropteridine reductase activity"/>
    <property type="evidence" value="ECO:0007669"/>
    <property type="project" value="TreeGrafter"/>
</dbReference>
<comment type="subunit">
    <text evidence="2">Homodimer.</text>
</comment>
<dbReference type="GO" id="GO:0070402">
    <property type="term" value="F:NADPH binding"/>
    <property type="evidence" value="ECO:0007669"/>
    <property type="project" value="TreeGrafter"/>
</dbReference>